<dbReference type="PANTHER" id="PTHR48207:SF4">
    <property type="entry name" value="BLL6097 PROTEIN"/>
    <property type="match status" value="1"/>
</dbReference>
<dbReference type="InterPro" id="IPR044855">
    <property type="entry name" value="CoA-Trfase_III_dom3_sf"/>
</dbReference>
<dbReference type="Gene3D" id="3.40.50.10540">
    <property type="entry name" value="Crotonobetainyl-coa:carnitine coa-transferase, domain 1"/>
    <property type="match status" value="1"/>
</dbReference>
<accession>A0ABQ2ZJI5</accession>
<dbReference type="GeneID" id="96288411"/>
<comment type="caution">
    <text evidence="3">The sequence shown here is derived from an EMBL/GenBank/DDBJ whole genome shotgun (WGS) entry which is preliminary data.</text>
</comment>
<dbReference type="InterPro" id="IPR023606">
    <property type="entry name" value="CoA-Trfase_III_dom_1_sf"/>
</dbReference>
<dbReference type="SUPFAM" id="SSF89796">
    <property type="entry name" value="CoA-transferase family III (CaiB/BaiF)"/>
    <property type="match status" value="1"/>
</dbReference>
<dbReference type="Proteomes" id="UP000600946">
    <property type="component" value="Unassembled WGS sequence"/>
</dbReference>
<feature type="region of interest" description="Disordered" evidence="2">
    <location>
        <begin position="1"/>
        <end position="23"/>
    </location>
</feature>
<dbReference type="RefSeq" id="WP_190025940.1">
    <property type="nucleotide sequence ID" value="NZ_BMUU01000001.1"/>
</dbReference>
<gene>
    <name evidence="3" type="ORF">GCM10010326_03790</name>
</gene>
<organism evidence="3 4">
    <name type="scientific">Streptomyces xanthochromogenes</name>
    <dbReference type="NCBI Taxonomy" id="67384"/>
    <lineage>
        <taxon>Bacteria</taxon>
        <taxon>Bacillati</taxon>
        <taxon>Actinomycetota</taxon>
        <taxon>Actinomycetes</taxon>
        <taxon>Kitasatosporales</taxon>
        <taxon>Streptomycetaceae</taxon>
        <taxon>Streptomyces</taxon>
    </lineage>
</organism>
<dbReference type="GO" id="GO:0016740">
    <property type="term" value="F:transferase activity"/>
    <property type="evidence" value="ECO:0007669"/>
    <property type="project" value="UniProtKB-KW"/>
</dbReference>
<protein>
    <submittedName>
        <fullName evidence="3">CoA transferase</fullName>
    </submittedName>
</protein>
<dbReference type="InterPro" id="IPR050483">
    <property type="entry name" value="CoA-transferase_III_domain"/>
</dbReference>
<dbReference type="Gene3D" id="3.30.1540.10">
    <property type="entry name" value="formyl-coa transferase, domain 3"/>
    <property type="match status" value="1"/>
</dbReference>
<keyword evidence="4" id="KW-1185">Reference proteome</keyword>
<dbReference type="InterPro" id="IPR003673">
    <property type="entry name" value="CoA-Trfase_fam_III"/>
</dbReference>
<keyword evidence="1 3" id="KW-0808">Transferase</keyword>
<evidence type="ECO:0000256" key="2">
    <source>
        <dbReference type="SAM" id="MobiDB-lite"/>
    </source>
</evidence>
<evidence type="ECO:0000313" key="3">
    <source>
        <dbReference type="EMBL" id="GGY15370.1"/>
    </source>
</evidence>
<dbReference type="EMBL" id="BMUU01000001">
    <property type="protein sequence ID" value="GGY15370.1"/>
    <property type="molecule type" value="Genomic_DNA"/>
</dbReference>
<evidence type="ECO:0000256" key="1">
    <source>
        <dbReference type="ARBA" id="ARBA00022679"/>
    </source>
</evidence>
<sequence>MSDSTLRQSAGHTATTGDTTPGPLDGIRVVDLASVVMGPYAARILGDLGADVVKIEPPVGDVMRQLHKRRENGLGALMLNLNRNKRSAALNLKSPAGHQAALDIIADADVLITNMRPRALKKLGLTYDDLAEANPSLVYCQAAGFRTDSRYADRAAYDEVIQSTSGMVDLMRRATGKPSYVPTVLADKVCGLAIVQGVMAALLARVRTGRGQQVEVPMADTMFAFTLLEHIGGRAFEPPHGDVGFPRSLAPGHEALPTKDGYACILPYSIANVRDFFAEVGRADLGDDPRFADRASMSEHIGELYELIGRHTPERTTQEWESFCADASIPFAPVLDLDRAGEHEYWAEGGMLAVSEHPTEGLYRLIGSPLAFSDTPTALRRHCPELGQHTDEVLRELGYTEAQLAAVHAT</sequence>
<name>A0ABQ2ZJI5_9ACTN</name>
<dbReference type="PANTHER" id="PTHR48207">
    <property type="entry name" value="SUCCINATE--HYDROXYMETHYLGLUTARATE COA-TRANSFERASE"/>
    <property type="match status" value="1"/>
</dbReference>
<dbReference type="Pfam" id="PF02515">
    <property type="entry name" value="CoA_transf_3"/>
    <property type="match status" value="1"/>
</dbReference>
<feature type="compositionally biased region" description="Low complexity" evidence="2">
    <location>
        <begin position="10"/>
        <end position="23"/>
    </location>
</feature>
<evidence type="ECO:0000313" key="4">
    <source>
        <dbReference type="Proteomes" id="UP000600946"/>
    </source>
</evidence>
<proteinExistence type="predicted"/>
<reference evidence="4" key="1">
    <citation type="journal article" date="2019" name="Int. J. Syst. Evol. Microbiol.">
        <title>The Global Catalogue of Microorganisms (GCM) 10K type strain sequencing project: providing services to taxonomists for standard genome sequencing and annotation.</title>
        <authorList>
            <consortium name="The Broad Institute Genomics Platform"/>
            <consortium name="The Broad Institute Genome Sequencing Center for Infectious Disease"/>
            <person name="Wu L."/>
            <person name="Ma J."/>
        </authorList>
    </citation>
    <scope>NUCLEOTIDE SEQUENCE [LARGE SCALE GENOMIC DNA]</scope>
    <source>
        <strain evidence="4">JCM 4594</strain>
    </source>
</reference>